<accession>A0A5C6Q9D7</accession>
<evidence type="ECO:0000313" key="1">
    <source>
        <dbReference type="EMBL" id="TWX56379.1"/>
    </source>
</evidence>
<dbReference type="OrthoDB" id="9799165at2"/>
<dbReference type="Proteomes" id="UP000321917">
    <property type="component" value="Unassembled WGS sequence"/>
</dbReference>
<organism evidence="2 4">
    <name type="scientific">Colwellia hornerae</name>
    <dbReference type="NCBI Taxonomy" id="89402"/>
    <lineage>
        <taxon>Bacteria</taxon>
        <taxon>Pseudomonadati</taxon>
        <taxon>Pseudomonadota</taxon>
        <taxon>Gammaproteobacteria</taxon>
        <taxon>Alteromonadales</taxon>
        <taxon>Colwelliaceae</taxon>
        <taxon>Colwellia</taxon>
    </lineage>
</organism>
<evidence type="ECO:0000313" key="2">
    <source>
        <dbReference type="EMBL" id="TWX65353.1"/>
    </source>
</evidence>
<reference evidence="2 4" key="1">
    <citation type="submission" date="2019-07" db="EMBL/GenBank/DDBJ databases">
        <title>Genomes of sea-ice associated Colwellia species.</title>
        <authorList>
            <person name="Bowman J.P."/>
        </authorList>
    </citation>
    <scope>NUCLEOTIDE SEQUENCE [LARGE SCALE GENOMIC DNA]</scope>
    <source>
        <strain evidence="1 3">ACAM 607</strain>
        <strain evidence="2 4">IC036</strain>
    </source>
</reference>
<evidence type="ECO:0000313" key="3">
    <source>
        <dbReference type="Proteomes" id="UP000321525"/>
    </source>
</evidence>
<dbReference type="AlphaFoldDB" id="A0A5C6Q9D7"/>
<dbReference type="RefSeq" id="WP_146800276.1">
    <property type="nucleotide sequence ID" value="NZ_VOLP01000022.1"/>
</dbReference>
<dbReference type="Pfam" id="PF13875">
    <property type="entry name" value="DUF4202"/>
    <property type="match status" value="1"/>
</dbReference>
<name>A0A5C6Q9D7_9GAMM</name>
<protein>
    <submittedName>
        <fullName evidence="2">DUF4202 domain-containing protein</fullName>
    </submittedName>
</protein>
<gene>
    <name evidence="1" type="ORF">ESZ26_14995</name>
    <name evidence="2" type="ORF">ESZ27_12560</name>
</gene>
<evidence type="ECO:0000313" key="4">
    <source>
        <dbReference type="Proteomes" id="UP000321917"/>
    </source>
</evidence>
<dbReference type="EMBL" id="VOLQ01000024">
    <property type="protein sequence ID" value="TWX65353.1"/>
    <property type="molecule type" value="Genomic_DNA"/>
</dbReference>
<dbReference type="InterPro" id="IPR025255">
    <property type="entry name" value="DUF4202"/>
</dbReference>
<proteinExistence type="predicted"/>
<sequence>MTSSRLTAVLCAIDKINSEDPNQTLVNGHPQANELLYGQYMTSCLEQYFPQSNELLQIAVRAQHIKRWDLKRTEFDEGKAGYYQWRIAQGKFHAQLTKSLMLENDYPEHEAELTACILRKEQLKTNTDTQTLEDVACLVFLQYYFDAFAAKYTEVDNEAKIIRIVKKTWGKMSARGHEIALSLTLPSHLATLVGKALAD</sequence>
<keyword evidence="3" id="KW-1185">Reference proteome</keyword>
<dbReference type="EMBL" id="VOLR01000023">
    <property type="protein sequence ID" value="TWX56379.1"/>
    <property type="molecule type" value="Genomic_DNA"/>
</dbReference>
<dbReference type="PANTHER" id="PTHR41729">
    <property type="entry name" value="GLUTAMYL-TRNA SYNTHETASE"/>
    <property type="match status" value="1"/>
</dbReference>
<dbReference type="Proteomes" id="UP000321525">
    <property type="component" value="Unassembled WGS sequence"/>
</dbReference>
<dbReference type="PANTHER" id="PTHR41729:SF1">
    <property type="entry name" value="GLUTAMYL-TRNA SYNTHETASE"/>
    <property type="match status" value="1"/>
</dbReference>
<comment type="caution">
    <text evidence="2">The sequence shown here is derived from an EMBL/GenBank/DDBJ whole genome shotgun (WGS) entry which is preliminary data.</text>
</comment>